<comment type="caution">
    <text evidence="6">The sequence shown here is derived from an EMBL/GenBank/DDBJ whole genome shotgun (WGS) entry which is preliminary data.</text>
</comment>
<dbReference type="InterPro" id="IPR000847">
    <property type="entry name" value="LysR_HTH_N"/>
</dbReference>
<sequence length="303" mass="34396">MMTLLHNMDFNDLQIFCKAAESRNFTDASIAIGVTPSAVSKAISRLEQKLNIKLFQRSTRSMRLTEEGKSYYLVCKEAIENIRDIERQISSSGELHGILRISMPDSYGIKKFLPAMTPFLDAHHESIQLEVSLSNSYVNFTKDEFDLAIRIGDLKGDRLVAKELHRAQLKLVASPEYLARYGQPQSLEDLHQAETIALRFPHTGQLLPWEFGFDSTPFHFTPAMVHSNSLGAFETVLNGFGIMQFFDYAVDREIASGRIVELFPEHRPQPKAVHLVYPESRYLPATVRSLIQYLDARLNSTSI</sequence>
<evidence type="ECO:0000313" key="6">
    <source>
        <dbReference type="EMBL" id="PWD83998.1"/>
    </source>
</evidence>
<dbReference type="FunFam" id="1.10.10.10:FF:000001">
    <property type="entry name" value="LysR family transcriptional regulator"/>
    <property type="match status" value="1"/>
</dbReference>
<name>A0A2U2ALF4_9GAMM</name>
<dbReference type="PANTHER" id="PTHR30537">
    <property type="entry name" value="HTH-TYPE TRANSCRIPTIONAL REGULATOR"/>
    <property type="match status" value="1"/>
</dbReference>
<dbReference type="GO" id="GO:0043565">
    <property type="term" value="F:sequence-specific DNA binding"/>
    <property type="evidence" value="ECO:0007669"/>
    <property type="project" value="TreeGrafter"/>
</dbReference>
<dbReference type="Pfam" id="PF00126">
    <property type="entry name" value="HTH_1"/>
    <property type="match status" value="1"/>
</dbReference>
<comment type="similarity">
    <text evidence="1">Belongs to the LysR transcriptional regulatory family.</text>
</comment>
<dbReference type="EMBL" id="QEWV01000007">
    <property type="protein sequence ID" value="PWD90777.1"/>
    <property type="molecule type" value="Genomic_DNA"/>
</dbReference>
<organism evidence="6 8">
    <name type="scientific">Ignatzschineria cameli</name>
    <dbReference type="NCBI Taxonomy" id="2182793"/>
    <lineage>
        <taxon>Bacteria</taxon>
        <taxon>Pseudomonadati</taxon>
        <taxon>Pseudomonadota</taxon>
        <taxon>Gammaproteobacteria</taxon>
        <taxon>Cardiobacteriales</taxon>
        <taxon>Ignatzschineriaceae</taxon>
        <taxon>Ignatzschineria</taxon>
    </lineage>
</organism>
<dbReference type="Gene3D" id="1.10.10.10">
    <property type="entry name" value="Winged helix-like DNA-binding domain superfamily/Winged helix DNA-binding domain"/>
    <property type="match status" value="1"/>
</dbReference>
<evidence type="ECO:0000313" key="9">
    <source>
        <dbReference type="Proteomes" id="UP000245217"/>
    </source>
</evidence>
<dbReference type="SUPFAM" id="SSF53850">
    <property type="entry name" value="Periplasmic binding protein-like II"/>
    <property type="match status" value="1"/>
</dbReference>
<dbReference type="PANTHER" id="PTHR30537:SF58">
    <property type="entry name" value="HTH-TYPE TRANSCRIPTIONAL REGULATOR PERR"/>
    <property type="match status" value="1"/>
</dbReference>
<dbReference type="AlphaFoldDB" id="A0A2U2ALF4"/>
<accession>A0A2U2ALF4</accession>
<dbReference type="InterPro" id="IPR036388">
    <property type="entry name" value="WH-like_DNA-bd_sf"/>
</dbReference>
<evidence type="ECO:0000259" key="5">
    <source>
        <dbReference type="PROSITE" id="PS50931"/>
    </source>
</evidence>
<dbReference type="SUPFAM" id="SSF46785">
    <property type="entry name" value="Winged helix' DNA-binding domain"/>
    <property type="match status" value="1"/>
</dbReference>
<reference evidence="6" key="1">
    <citation type="journal article" date="2018" name="Genome Announc.">
        <title>Ignatzschineria cameli sp. nov., isolated from necrotic foot tissue of dromedaries (Camelus dromedarius) and associated maggots (Wohlfahrtia species) in Dubai.</title>
        <authorList>
            <person name="Tsang C.C."/>
            <person name="Tang J.Y."/>
            <person name="Fong J.Y."/>
            <person name="Kinne J."/>
            <person name="Lee H.H."/>
            <person name="Joseph M."/>
            <person name="Jose S."/>
            <person name="Schuster R.K."/>
            <person name="Tang Y."/>
            <person name="Sivakumar S."/>
            <person name="Chen J.H."/>
            <person name="Teng J.L."/>
            <person name="Lau S.K."/>
            <person name="Wernery U."/>
            <person name="Woo P.C."/>
        </authorList>
    </citation>
    <scope>NUCLEOTIDE SEQUENCE</scope>
    <source>
        <strain evidence="6">UAE-HKU57</strain>
        <strain evidence="7">UAE-HKU58</strain>
    </source>
</reference>
<evidence type="ECO:0000313" key="7">
    <source>
        <dbReference type="EMBL" id="PWD90777.1"/>
    </source>
</evidence>
<feature type="domain" description="HTH lysR-type" evidence="5">
    <location>
        <begin position="8"/>
        <end position="65"/>
    </location>
</feature>
<evidence type="ECO:0000256" key="2">
    <source>
        <dbReference type="ARBA" id="ARBA00023015"/>
    </source>
</evidence>
<dbReference type="Pfam" id="PF03466">
    <property type="entry name" value="LysR_substrate"/>
    <property type="match status" value="1"/>
</dbReference>
<evidence type="ECO:0000313" key="8">
    <source>
        <dbReference type="Proteomes" id="UP000245059"/>
    </source>
</evidence>
<dbReference type="EMBL" id="QEWW01000006">
    <property type="protein sequence ID" value="PWD83998.1"/>
    <property type="molecule type" value="Genomic_DNA"/>
</dbReference>
<dbReference type="InterPro" id="IPR058163">
    <property type="entry name" value="LysR-type_TF_proteobact-type"/>
</dbReference>
<dbReference type="CDD" id="cd08422">
    <property type="entry name" value="PBP2_CrgA_like"/>
    <property type="match status" value="1"/>
</dbReference>
<dbReference type="InterPro" id="IPR005119">
    <property type="entry name" value="LysR_subst-bd"/>
</dbReference>
<evidence type="ECO:0000256" key="4">
    <source>
        <dbReference type="ARBA" id="ARBA00023163"/>
    </source>
</evidence>
<protein>
    <submittedName>
        <fullName evidence="6">LysR family transcriptional regulator</fullName>
    </submittedName>
</protein>
<keyword evidence="3" id="KW-0238">DNA-binding</keyword>
<reference evidence="8 9" key="2">
    <citation type="submission" date="2018-05" db="EMBL/GenBank/DDBJ databases">
        <title>Ignatzschineria dubaiensis sp. nov., isolated from necrotic foot tissues of dromedaries (Camelus dromedarius) and associated maggots in Dubai, United Arab Emirates.</title>
        <authorList>
            <person name="Tsang C.C."/>
            <person name="Tang J.Y.M."/>
            <person name="Fong J.Y.H."/>
            <person name="Kinne J."/>
            <person name="Lee H.H."/>
            <person name="Joseph M."/>
            <person name="Jose S."/>
            <person name="Schuster R.K."/>
            <person name="Tang Y."/>
            <person name="Sivakumar S."/>
            <person name="Chen J.H.K."/>
            <person name="Teng J.L.L."/>
            <person name="Lau S.K.P."/>
            <person name="Wernery U."/>
            <person name="Woo P.C.Y."/>
        </authorList>
    </citation>
    <scope>NUCLEOTIDE SEQUENCE [LARGE SCALE GENOMIC DNA]</scope>
    <source>
        <strain evidence="8">UAE-HKU57</strain>
        <strain evidence="9">UAE-HKU58</strain>
    </source>
</reference>
<gene>
    <name evidence="6" type="ORF">DC077_08280</name>
    <name evidence="7" type="ORF">DC078_07890</name>
</gene>
<keyword evidence="2" id="KW-0805">Transcription regulation</keyword>
<keyword evidence="4" id="KW-0804">Transcription</keyword>
<evidence type="ECO:0000256" key="3">
    <source>
        <dbReference type="ARBA" id="ARBA00023125"/>
    </source>
</evidence>
<dbReference type="Proteomes" id="UP000245217">
    <property type="component" value="Unassembled WGS sequence"/>
</dbReference>
<dbReference type="Proteomes" id="UP000245059">
    <property type="component" value="Unassembled WGS sequence"/>
</dbReference>
<proteinExistence type="inferred from homology"/>
<keyword evidence="9" id="KW-1185">Reference proteome</keyword>
<dbReference type="RefSeq" id="WP_109202019.1">
    <property type="nucleotide sequence ID" value="NZ_QEWS01000008.1"/>
</dbReference>
<dbReference type="InterPro" id="IPR036390">
    <property type="entry name" value="WH_DNA-bd_sf"/>
</dbReference>
<dbReference type="OrthoDB" id="9786526at2"/>
<dbReference type="GO" id="GO:0006351">
    <property type="term" value="P:DNA-templated transcription"/>
    <property type="evidence" value="ECO:0007669"/>
    <property type="project" value="TreeGrafter"/>
</dbReference>
<dbReference type="PROSITE" id="PS50931">
    <property type="entry name" value="HTH_LYSR"/>
    <property type="match status" value="1"/>
</dbReference>
<evidence type="ECO:0000256" key="1">
    <source>
        <dbReference type="ARBA" id="ARBA00009437"/>
    </source>
</evidence>
<dbReference type="GO" id="GO:0003700">
    <property type="term" value="F:DNA-binding transcription factor activity"/>
    <property type="evidence" value="ECO:0007669"/>
    <property type="project" value="InterPro"/>
</dbReference>
<dbReference type="Gene3D" id="3.40.190.290">
    <property type="match status" value="1"/>
</dbReference>